<evidence type="ECO:0000313" key="3">
    <source>
        <dbReference type="Proteomes" id="UP001062263"/>
    </source>
</evidence>
<reference evidence="2" key="1">
    <citation type="submission" date="2022-06" db="EMBL/GenBank/DDBJ databases">
        <title>Akkermansia biwalacus sp. nov., an anaerobic mucin-degrading bacterium isolated from human intestine.</title>
        <authorList>
            <person name="Kobayashi Y."/>
            <person name="Inoue S."/>
            <person name="Kawahara T."/>
            <person name="Kohda N."/>
        </authorList>
    </citation>
    <scope>NUCLEOTIDE SEQUENCE</scope>
    <source>
        <strain evidence="2">WON2089</strain>
    </source>
</reference>
<sequence>MINYMNKRKYSIQLPEEEKPSSILQTSVFSGFNKPLTSKQGNRKSPADGSNITGSKLFYGKEPK</sequence>
<keyword evidence="3" id="KW-1185">Reference proteome</keyword>
<evidence type="ECO:0000256" key="1">
    <source>
        <dbReference type="SAM" id="MobiDB-lite"/>
    </source>
</evidence>
<protein>
    <submittedName>
        <fullName evidence="2">Uncharacterized protein</fullName>
    </submittedName>
</protein>
<evidence type="ECO:0000313" key="2">
    <source>
        <dbReference type="EMBL" id="BDL42790.1"/>
    </source>
</evidence>
<proteinExistence type="predicted"/>
<feature type="region of interest" description="Disordered" evidence="1">
    <location>
        <begin position="32"/>
        <end position="64"/>
    </location>
</feature>
<accession>A0ABM7ZDI0</accession>
<dbReference type="EMBL" id="AP025943">
    <property type="protein sequence ID" value="BDL42790.1"/>
    <property type="molecule type" value="Genomic_DNA"/>
</dbReference>
<gene>
    <name evidence="2" type="ORF">Abiwalacus_03640</name>
</gene>
<name>A0ABM7ZDI0_9BACT</name>
<organism evidence="2 3">
    <name type="scientific">Akkermansia biwaensis</name>
    <dbReference type="NCBI Taxonomy" id="2946555"/>
    <lineage>
        <taxon>Bacteria</taxon>
        <taxon>Pseudomonadati</taxon>
        <taxon>Verrucomicrobiota</taxon>
        <taxon>Verrucomicrobiia</taxon>
        <taxon>Verrucomicrobiales</taxon>
        <taxon>Akkermansiaceae</taxon>
        <taxon>Akkermansia</taxon>
    </lineage>
</organism>
<dbReference type="Proteomes" id="UP001062263">
    <property type="component" value="Chromosome"/>
</dbReference>